<accession>A0A2X1IMM8</accession>
<evidence type="ECO:0000313" key="4">
    <source>
        <dbReference type="Proteomes" id="UP000250561"/>
    </source>
</evidence>
<feature type="domain" description="Solute-binding protein family 5" evidence="1">
    <location>
        <begin position="189"/>
        <end position="327"/>
    </location>
</feature>
<dbReference type="Gene3D" id="3.40.190.10">
    <property type="entry name" value="Periplasmic binding protein-like II"/>
    <property type="match status" value="1"/>
</dbReference>
<dbReference type="EMBL" id="UARS01000001">
    <property type="protein sequence ID" value="SPW36548.1"/>
    <property type="molecule type" value="Genomic_DNA"/>
</dbReference>
<evidence type="ECO:0000259" key="1">
    <source>
        <dbReference type="Pfam" id="PF00496"/>
    </source>
</evidence>
<evidence type="ECO:0000313" key="3">
    <source>
        <dbReference type="EMBL" id="SPW36548.1"/>
    </source>
</evidence>
<protein>
    <submittedName>
        <fullName evidence="3">Bacterial extracellular solute-binding protein, family 5</fullName>
    </submittedName>
</protein>
<dbReference type="GO" id="GO:0015833">
    <property type="term" value="P:peptide transport"/>
    <property type="evidence" value="ECO:0007669"/>
    <property type="project" value="TreeGrafter"/>
</dbReference>
<feature type="domain" description="Transcriptional regulator SgrR N-terminal HTH" evidence="2">
    <location>
        <begin position="31"/>
        <end position="143"/>
    </location>
</feature>
<dbReference type="InterPro" id="IPR000914">
    <property type="entry name" value="SBP_5_dom"/>
</dbReference>
<sequence length="590" mass="67916">MVIEYHLIYTEVIVNSEIILFRVYMRLLNRLNQYQRLWQPSAGKPQTVTVSELAERCFCSERHVRTLLRQAQEAGWLEWQAQSGRGKRGQLRFLVTPESLRNAMMEQALETGKQQDVLELAQLAPGELRTLLQPFMGGQWQNDTPTLRIPYYRPLEPLQPGFLPGRAEQHLAGQIFSGLTRFDNNTQRPIGDLAHHWETSTDGLRWDFYLRSTLHWHNGDAVKASHLHQRLLMLLQLPALDQLFISVKRIEVTHPQCLTFFLHRPDYWLAHRLASYCSHLVHPQFPLIGTGPFRLTQFTAELVRLESHDYYHLRHPLLKAVEYWITPPLFEKDLGTSCRHPVQITIGKPEELQRVSQVSSGISLGFCYLTLRKSPRLSLWQARKVISIIHQSGLLQTLEVGENLITASHALLPGWTIPHWQVPDEVKLPKTLTLVYHLPIELHTMAERLQATLSAEGCELTIIFHNAKNWDDTTLLAHADLMMGDRLIGEAPEYTLEQWLRCDPLWPHVFDAPAYAHLQSTLDAVQVMPDEENRFNALKAVFSQLMADATLTPLFNYHYRISAPPGVNGVRLTPRGWFEFTEAWLPAPSQ</sequence>
<dbReference type="GO" id="GO:1904680">
    <property type="term" value="F:peptide transmembrane transporter activity"/>
    <property type="evidence" value="ECO:0007669"/>
    <property type="project" value="TreeGrafter"/>
</dbReference>
<proteinExistence type="predicted"/>
<name>A0A2X1IMM8_ECOLX</name>
<dbReference type="SUPFAM" id="SSF53850">
    <property type="entry name" value="Periplasmic binding protein-like II"/>
    <property type="match status" value="1"/>
</dbReference>
<dbReference type="PANTHER" id="PTHR30290:SF19">
    <property type="entry name" value="ABC TRANSPORTER PERIPLASMIC BINDING PROTEIN"/>
    <property type="match status" value="1"/>
</dbReference>
<reference evidence="3 4" key="1">
    <citation type="submission" date="2018-06" db="EMBL/GenBank/DDBJ databases">
        <authorList>
            <consortium name="Pathogen Informatics"/>
            <person name="Doyle S."/>
        </authorList>
    </citation>
    <scope>NUCLEOTIDE SEQUENCE [LARGE SCALE GENOMIC DNA]</scope>
    <source>
        <strain evidence="3 4">NCTC11126</strain>
    </source>
</reference>
<dbReference type="PANTHER" id="PTHR30290">
    <property type="entry name" value="PERIPLASMIC BINDING COMPONENT OF ABC TRANSPORTER"/>
    <property type="match status" value="1"/>
</dbReference>
<dbReference type="AlphaFoldDB" id="A0A2X1IMM8"/>
<dbReference type="InterPro" id="IPR025370">
    <property type="entry name" value="SgrR_HTH_N"/>
</dbReference>
<evidence type="ECO:0000259" key="2">
    <source>
        <dbReference type="Pfam" id="PF12793"/>
    </source>
</evidence>
<gene>
    <name evidence="3" type="primary">ybaE</name>
    <name evidence="3" type="ORF">NCTC11126_00096</name>
</gene>
<dbReference type="Proteomes" id="UP000250561">
    <property type="component" value="Unassembled WGS sequence"/>
</dbReference>
<dbReference type="InterPro" id="IPR039424">
    <property type="entry name" value="SBP_5"/>
</dbReference>
<dbReference type="Pfam" id="PF12793">
    <property type="entry name" value="SgrR_N"/>
    <property type="match status" value="1"/>
</dbReference>
<organism evidence="3 4">
    <name type="scientific">Escherichia coli</name>
    <dbReference type="NCBI Taxonomy" id="562"/>
    <lineage>
        <taxon>Bacteria</taxon>
        <taxon>Pseudomonadati</taxon>
        <taxon>Pseudomonadota</taxon>
        <taxon>Gammaproteobacteria</taxon>
        <taxon>Enterobacterales</taxon>
        <taxon>Enterobacteriaceae</taxon>
        <taxon>Escherichia</taxon>
    </lineage>
</organism>
<dbReference type="Pfam" id="PF00496">
    <property type="entry name" value="SBP_bac_5"/>
    <property type="match status" value="1"/>
</dbReference>